<dbReference type="PANTHER" id="PTHR30055:SF200">
    <property type="entry name" value="HTH-TYPE TRANSCRIPTIONAL REPRESSOR BDCR"/>
    <property type="match status" value="1"/>
</dbReference>
<keyword evidence="5" id="KW-1185">Reference proteome</keyword>
<evidence type="ECO:0000256" key="2">
    <source>
        <dbReference type="PROSITE-ProRule" id="PRU00335"/>
    </source>
</evidence>
<dbReference type="InterPro" id="IPR036271">
    <property type="entry name" value="Tet_transcr_reg_TetR-rel_C_sf"/>
</dbReference>
<evidence type="ECO:0000313" key="4">
    <source>
        <dbReference type="EMBL" id="GHO83811.1"/>
    </source>
</evidence>
<dbReference type="InterPro" id="IPR001647">
    <property type="entry name" value="HTH_TetR"/>
</dbReference>
<sequence>METQVRSARDRILEVASELFYQQGIRSIGIDTIIERSSVAKATFYYHFRSKDALIEAYLEQRKVAFLAWFDAAIEPYAGAPREQLCALFEALIEKVSVPGYRGCAFINASTEFPAVTHPGHLLPYSTKHEVRQRLCSICQQTTAARPALLADQLLLLMEGVFATTPIFGSEGPALAVKDAARLLIAAHCPATC</sequence>
<dbReference type="InterPro" id="IPR009057">
    <property type="entry name" value="Homeodomain-like_sf"/>
</dbReference>
<organism evidence="4 5">
    <name type="scientific">Dictyobacter formicarum</name>
    <dbReference type="NCBI Taxonomy" id="2778368"/>
    <lineage>
        <taxon>Bacteria</taxon>
        <taxon>Bacillati</taxon>
        <taxon>Chloroflexota</taxon>
        <taxon>Ktedonobacteria</taxon>
        <taxon>Ktedonobacterales</taxon>
        <taxon>Dictyobacteraceae</taxon>
        <taxon>Dictyobacter</taxon>
    </lineage>
</organism>
<name>A0ABQ3VDM3_9CHLR</name>
<dbReference type="RefSeq" id="WP_201361458.1">
    <property type="nucleotide sequence ID" value="NZ_BNJJ01000004.1"/>
</dbReference>
<accession>A0ABQ3VDM3</accession>
<evidence type="ECO:0000313" key="5">
    <source>
        <dbReference type="Proteomes" id="UP000635565"/>
    </source>
</evidence>
<protein>
    <submittedName>
        <fullName evidence="4">TetR family transcriptional regulator</fullName>
    </submittedName>
</protein>
<feature type="DNA-binding region" description="H-T-H motif" evidence="2">
    <location>
        <begin position="29"/>
        <end position="48"/>
    </location>
</feature>
<dbReference type="SUPFAM" id="SSF48498">
    <property type="entry name" value="Tetracyclin repressor-like, C-terminal domain"/>
    <property type="match status" value="1"/>
</dbReference>
<proteinExistence type="predicted"/>
<dbReference type="InterPro" id="IPR050109">
    <property type="entry name" value="HTH-type_TetR-like_transc_reg"/>
</dbReference>
<keyword evidence="1 2" id="KW-0238">DNA-binding</keyword>
<dbReference type="Pfam" id="PF00440">
    <property type="entry name" value="TetR_N"/>
    <property type="match status" value="1"/>
</dbReference>
<dbReference type="PROSITE" id="PS50977">
    <property type="entry name" value="HTH_TETR_2"/>
    <property type="match status" value="1"/>
</dbReference>
<feature type="domain" description="HTH tetR-type" evidence="3">
    <location>
        <begin position="6"/>
        <end position="66"/>
    </location>
</feature>
<evidence type="ECO:0000256" key="1">
    <source>
        <dbReference type="ARBA" id="ARBA00023125"/>
    </source>
</evidence>
<evidence type="ECO:0000259" key="3">
    <source>
        <dbReference type="PROSITE" id="PS50977"/>
    </source>
</evidence>
<comment type="caution">
    <text evidence="4">The sequence shown here is derived from an EMBL/GenBank/DDBJ whole genome shotgun (WGS) entry which is preliminary data.</text>
</comment>
<dbReference type="PANTHER" id="PTHR30055">
    <property type="entry name" value="HTH-TYPE TRANSCRIPTIONAL REGULATOR RUTR"/>
    <property type="match status" value="1"/>
</dbReference>
<reference evidence="4 5" key="1">
    <citation type="journal article" date="2021" name="Int. J. Syst. Evol. Microbiol.">
        <title>Reticulibacter mediterranei gen. nov., sp. nov., within the new family Reticulibacteraceae fam. nov., and Ktedonospora formicarum gen. nov., sp. nov., Ktedonobacter robiniae sp. nov., Dictyobacter formicarum sp. nov. and Dictyobacter arantiisoli sp. nov., belonging to the class Ktedonobacteria.</title>
        <authorList>
            <person name="Yabe S."/>
            <person name="Zheng Y."/>
            <person name="Wang C.M."/>
            <person name="Sakai Y."/>
            <person name="Abe K."/>
            <person name="Yokota A."/>
            <person name="Donadio S."/>
            <person name="Cavaletti L."/>
            <person name="Monciardini P."/>
        </authorList>
    </citation>
    <scope>NUCLEOTIDE SEQUENCE [LARGE SCALE GENOMIC DNA]</scope>
    <source>
        <strain evidence="4 5">SOSP1-9</strain>
    </source>
</reference>
<dbReference type="PRINTS" id="PR00455">
    <property type="entry name" value="HTHTETR"/>
</dbReference>
<dbReference type="Proteomes" id="UP000635565">
    <property type="component" value="Unassembled WGS sequence"/>
</dbReference>
<dbReference type="Gene3D" id="1.10.357.10">
    <property type="entry name" value="Tetracycline Repressor, domain 2"/>
    <property type="match status" value="1"/>
</dbReference>
<dbReference type="EMBL" id="BNJJ01000004">
    <property type="protein sequence ID" value="GHO83811.1"/>
    <property type="molecule type" value="Genomic_DNA"/>
</dbReference>
<dbReference type="SUPFAM" id="SSF46689">
    <property type="entry name" value="Homeodomain-like"/>
    <property type="match status" value="1"/>
</dbReference>
<gene>
    <name evidence="4" type="ORF">KSZ_18170</name>
</gene>